<feature type="transmembrane region" description="Helical" evidence="1">
    <location>
        <begin position="21"/>
        <end position="42"/>
    </location>
</feature>
<proteinExistence type="predicted"/>
<dbReference type="Proteomes" id="UP000264589">
    <property type="component" value="Unassembled WGS sequence"/>
</dbReference>
<feature type="transmembrane region" description="Helical" evidence="1">
    <location>
        <begin position="62"/>
        <end position="87"/>
    </location>
</feature>
<dbReference type="RefSeq" id="WP_116393282.1">
    <property type="nucleotide sequence ID" value="NZ_CAXQPM010000012.1"/>
</dbReference>
<dbReference type="InParanoid" id="A0A371R7Z0"/>
<dbReference type="OrthoDB" id="8478311at2"/>
<name>A0A371R7Z0_9PROT</name>
<protein>
    <submittedName>
        <fullName evidence="2">Uncharacterized protein</fullName>
    </submittedName>
</protein>
<keyword evidence="1" id="KW-1133">Transmembrane helix</keyword>
<keyword evidence="3" id="KW-1185">Reference proteome</keyword>
<evidence type="ECO:0000313" key="2">
    <source>
        <dbReference type="EMBL" id="RFB01566.1"/>
    </source>
</evidence>
<organism evidence="2 3">
    <name type="scientific">Parvularcula marina</name>
    <dbReference type="NCBI Taxonomy" id="2292771"/>
    <lineage>
        <taxon>Bacteria</taxon>
        <taxon>Pseudomonadati</taxon>
        <taxon>Pseudomonadota</taxon>
        <taxon>Alphaproteobacteria</taxon>
        <taxon>Parvularculales</taxon>
        <taxon>Parvularculaceae</taxon>
        <taxon>Parvularcula</taxon>
    </lineage>
</organism>
<evidence type="ECO:0000256" key="1">
    <source>
        <dbReference type="SAM" id="Phobius"/>
    </source>
</evidence>
<gene>
    <name evidence="2" type="ORF">DX908_14895</name>
</gene>
<keyword evidence="1" id="KW-0472">Membrane</keyword>
<dbReference type="EMBL" id="QUQO01000002">
    <property type="protein sequence ID" value="RFB01566.1"/>
    <property type="molecule type" value="Genomic_DNA"/>
</dbReference>
<sequence>MAYGEKKAPKSLEEYGLADKLGLGLASAVGIAVATIADLLQADDASSLFLFNKWVASLTDTLGIGALPLYAVVLLLMAIGGTSIMYFQPVTMRGAFATGFASLAVLMNLAPSDLGAPLPGTMDDMDEAGFDQPLPPSDDLSFDEDVSFTPSTAPALLVPIAMAAQSSAVDGYSIRIKITFPDGLDKDVRQMINSGGLRGRLHNEGNGATYNLFRSGGGDVDFRNNTLYVATRLPGTAPTTTLVARIEAEGYRIAEERFDAKKGPNPIWQINMDPGGGPLFLQRLNRPYRF</sequence>
<accession>A0A371R7Z0</accession>
<keyword evidence="1" id="KW-0812">Transmembrane</keyword>
<evidence type="ECO:0000313" key="3">
    <source>
        <dbReference type="Proteomes" id="UP000264589"/>
    </source>
</evidence>
<dbReference type="AlphaFoldDB" id="A0A371R7Z0"/>
<reference evidence="2 3" key="1">
    <citation type="submission" date="2018-08" db="EMBL/GenBank/DDBJ databases">
        <title>Parvularcula sp. SM1705, isolated from surface water of the South Sea China.</title>
        <authorList>
            <person name="Sun L."/>
        </authorList>
    </citation>
    <scope>NUCLEOTIDE SEQUENCE [LARGE SCALE GENOMIC DNA]</scope>
    <source>
        <strain evidence="2 3">SM1705</strain>
    </source>
</reference>
<comment type="caution">
    <text evidence="2">The sequence shown here is derived from an EMBL/GenBank/DDBJ whole genome shotgun (WGS) entry which is preliminary data.</text>
</comment>